<dbReference type="RefSeq" id="WP_203713871.1">
    <property type="nucleotide sequence ID" value="NZ_BONE01000024.1"/>
</dbReference>
<sequence>MATGNAPDFGSALERTKRLQANVDQLRQVSEYVTILAQMVPALQKSFDEANRSSHCGQAGTASALGADSLPEVEAIESRISSTHQAITANLADVGTSLRYTAGAIATIADRFRTAEERIEVSAAQVLRLLPR</sequence>
<gene>
    <name evidence="1" type="ORF">Asi02nite_33000</name>
</gene>
<proteinExistence type="predicted"/>
<comment type="caution">
    <text evidence="1">The sequence shown here is derived from an EMBL/GenBank/DDBJ whole genome shotgun (WGS) entry which is preliminary data.</text>
</comment>
<evidence type="ECO:0008006" key="3">
    <source>
        <dbReference type="Google" id="ProtNLM"/>
    </source>
</evidence>
<evidence type="ECO:0000313" key="1">
    <source>
        <dbReference type="EMBL" id="GIF73782.1"/>
    </source>
</evidence>
<keyword evidence="2" id="KW-1185">Reference proteome</keyword>
<accession>A0ABQ4CR90</accession>
<dbReference type="EMBL" id="BONE01000024">
    <property type="protein sequence ID" value="GIF73782.1"/>
    <property type="molecule type" value="Genomic_DNA"/>
</dbReference>
<name>A0ABQ4CR90_9ACTN</name>
<reference evidence="1 2" key="1">
    <citation type="submission" date="2021-01" db="EMBL/GenBank/DDBJ databases">
        <title>Whole genome shotgun sequence of Asanoa siamensis NBRC 107932.</title>
        <authorList>
            <person name="Komaki H."/>
            <person name="Tamura T."/>
        </authorList>
    </citation>
    <scope>NUCLEOTIDE SEQUENCE [LARGE SCALE GENOMIC DNA]</scope>
    <source>
        <strain evidence="1 2">NBRC 107932</strain>
    </source>
</reference>
<evidence type="ECO:0000313" key="2">
    <source>
        <dbReference type="Proteomes" id="UP000604117"/>
    </source>
</evidence>
<dbReference type="Proteomes" id="UP000604117">
    <property type="component" value="Unassembled WGS sequence"/>
</dbReference>
<protein>
    <recommendedName>
        <fullName evidence="3">Excreted virulence factor EspC (Type VII ESX diderm)</fullName>
    </recommendedName>
</protein>
<organism evidence="1 2">
    <name type="scientific">Asanoa siamensis</name>
    <dbReference type="NCBI Taxonomy" id="926357"/>
    <lineage>
        <taxon>Bacteria</taxon>
        <taxon>Bacillati</taxon>
        <taxon>Actinomycetota</taxon>
        <taxon>Actinomycetes</taxon>
        <taxon>Micromonosporales</taxon>
        <taxon>Micromonosporaceae</taxon>
        <taxon>Asanoa</taxon>
    </lineage>
</organism>